<reference evidence="7" key="1">
    <citation type="journal article" date="2014" name="Genome Biol. Evol.">
        <title>Pangenome evidence for extensive interdomain horizontal transfer affecting lineage core and shell genes in uncultured planktonic thaumarchaeota and euryarchaeota.</title>
        <authorList>
            <person name="Deschamps P."/>
            <person name="Zivanovic Y."/>
            <person name="Moreira D."/>
            <person name="Rodriguez-Valera F."/>
            <person name="Lopez-Garcia P."/>
        </authorList>
    </citation>
    <scope>NUCLEOTIDE SEQUENCE</scope>
</reference>
<protein>
    <recommendedName>
        <fullName evidence="5">Large ribosomal subunit protein uL6</fullName>
    </recommendedName>
</protein>
<dbReference type="Pfam" id="PF00347">
    <property type="entry name" value="Ribosomal_L6"/>
    <property type="match status" value="2"/>
</dbReference>
<comment type="function">
    <text evidence="5">This protein binds to the 23S rRNA, and is important in its secondary structure. It is located near the subunit interface in the base of the L7/L12 stalk, and near the tRNA binding site of the peptidyltransferase center.</text>
</comment>
<keyword evidence="2 5" id="KW-0694">RNA-binding</keyword>
<comment type="subunit">
    <text evidence="5">Part of the 50S ribosomal subunit.</text>
</comment>
<dbReference type="GO" id="GO:0002181">
    <property type="term" value="P:cytoplasmic translation"/>
    <property type="evidence" value="ECO:0007669"/>
    <property type="project" value="TreeGrafter"/>
</dbReference>
<keyword evidence="1 5" id="KW-0699">rRNA-binding</keyword>
<evidence type="ECO:0000313" key="7">
    <source>
        <dbReference type="EMBL" id="AIF06100.1"/>
    </source>
</evidence>
<feature type="domain" description="Large ribosomal subunit protein uL6 alpha-beta" evidence="6">
    <location>
        <begin position="13"/>
        <end position="84"/>
    </location>
</feature>
<dbReference type="HAMAP" id="MF_01365_A">
    <property type="entry name" value="Ribosomal_uL6_A"/>
    <property type="match status" value="1"/>
</dbReference>
<dbReference type="NCBIfam" id="TIGR03653">
    <property type="entry name" value="uL6_arch"/>
    <property type="match status" value="1"/>
</dbReference>
<proteinExistence type="inferred from homology"/>
<keyword evidence="3 5" id="KW-0689">Ribosomal protein</keyword>
<dbReference type="InterPro" id="IPR000702">
    <property type="entry name" value="Ribosomal_uL6-like"/>
</dbReference>
<dbReference type="PIRSF" id="PIRSF002162">
    <property type="entry name" value="Ribosomal_L6"/>
    <property type="match status" value="1"/>
</dbReference>
<dbReference type="FunFam" id="3.90.930.12:FF:000008">
    <property type="entry name" value="50S ribosomal protein L6"/>
    <property type="match status" value="1"/>
</dbReference>
<dbReference type="InterPro" id="IPR019907">
    <property type="entry name" value="Ribosomal_uL6_arc"/>
</dbReference>
<accession>A0A075GSZ5</accession>
<keyword evidence="4 5" id="KW-0687">Ribonucleoprotein</keyword>
<dbReference type="GO" id="GO:0022625">
    <property type="term" value="C:cytosolic large ribosomal subunit"/>
    <property type="evidence" value="ECO:0007669"/>
    <property type="project" value="UniProtKB-UniRule"/>
</dbReference>
<evidence type="ECO:0000259" key="6">
    <source>
        <dbReference type="Pfam" id="PF00347"/>
    </source>
</evidence>
<dbReference type="SUPFAM" id="SSF56053">
    <property type="entry name" value="Ribosomal protein L6"/>
    <property type="match status" value="2"/>
</dbReference>
<evidence type="ECO:0000256" key="3">
    <source>
        <dbReference type="ARBA" id="ARBA00022980"/>
    </source>
</evidence>
<organism evidence="7">
    <name type="scientific">uncultured marine group II/III euryarchaeote KM3_18_H05</name>
    <dbReference type="NCBI Taxonomy" id="1457957"/>
    <lineage>
        <taxon>Archaea</taxon>
        <taxon>Methanobacteriati</taxon>
        <taxon>Methanobacteriota</taxon>
        <taxon>environmental samples</taxon>
    </lineage>
</organism>
<dbReference type="AlphaFoldDB" id="A0A075GSZ5"/>
<gene>
    <name evidence="7" type="primary">RP-L6</name>
    <name evidence="5" type="synonym">rpl6</name>
    <name evidence="7" type="synonym">rplF</name>
</gene>
<evidence type="ECO:0000256" key="4">
    <source>
        <dbReference type="ARBA" id="ARBA00023274"/>
    </source>
</evidence>
<dbReference type="InterPro" id="IPR036789">
    <property type="entry name" value="Ribosomal_uL6-like_a/b-dom_sf"/>
</dbReference>
<comment type="similarity">
    <text evidence="5">Belongs to the universal ribosomal protein uL6 family.</text>
</comment>
<dbReference type="PANTHER" id="PTHR11655:SF16">
    <property type="entry name" value="60S RIBOSOMAL PROTEIN L9"/>
    <property type="match status" value="1"/>
</dbReference>
<dbReference type="NCBIfam" id="NF004037">
    <property type="entry name" value="PRK05518.1"/>
    <property type="match status" value="1"/>
</dbReference>
<evidence type="ECO:0000256" key="5">
    <source>
        <dbReference type="HAMAP-Rule" id="MF_01365"/>
    </source>
</evidence>
<dbReference type="InterPro" id="IPR020040">
    <property type="entry name" value="Ribosomal_uL6_a/b-dom"/>
</dbReference>
<evidence type="ECO:0000256" key="2">
    <source>
        <dbReference type="ARBA" id="ARBA00022884"/>
    </source>
</evidence>
<evidence type="ECO:0000256" key="1">
    <source>
        <dbReference type="ARBA" id="ARBA00022730"/>
    </source>
</evidence>
<dbReference type="Gene3D" id="3.90.930.12">
    <property type="entry name" value="Ribosomal protein L6, alpha-beta domain"/>
    <property type="match status" value="2"/>
</dbReference>
<dbReference type="EMBL" id="KF900759">
    <property type="protein sequence ID" value="AIF06100.1"/>
    <property type="molecule type" value="Genomic_DNA"/>
</dbReference>
<sequence>MLIEELAHTVPLPEGVSASYDGATFAVEGPRGKLERDFSHPQLGIKPGDDAVVVSGKKLRKRQKALLGTWRAHLSNMVNGVAFGFRYQMKVVFAHFPMKVSAKGNTVVIDNFLGEKASRHAAILGDTKVITKGDSVTIEGNDREAVGQTAANLERATIVKGRDIRVFQDGIYLVSKGVMHDA</sequence>
<feature type="domain" description="Large ribosomal subunit protein uL6 alpha-beta" evidence="6">
    <location>
        <begin position="96"/>
        <end position="170"/>
    </location>
</feature>
<dbReference type="PANTHER" id="PTHR11655">
    <property type="entry name" value="60S/50S RIBOSOMAL PROTEIN L6/L9"/>
    <property type="match status" value="1"/>
</dbReference>
<dbReference type="GO" id="GO:0003735">
    <property type="term" value="F:structural constituent of ribosome"/>
    <property type="evidence" value="ECO:0007669"/>
    <property type="project" value="UniProtKB-UniRule"/>
</dbReference>
<name>A0A075GSZ5_9EURY</name>
<dbReference type="GO" id="GO:0019843">
    <property type="term" value="F:rRNA binding"/>
    <property type="evidence" value="ECO:0007669"/>
    <property type="project" value="UniProtKB-UniRule"/>
</dbReference>